<evidence type="ECO:0000256" key="5">
    <source>
        <dbReference type="ARBA" id="ARBA00023004"/>
    </source>
</evidence>
<dbReference type="SUPFAM" id="SSF102114">
    <property type="entry name" value="Radical SAM enzymes"/>
    <property type="match status" value="1"/>
</dbReference>
<keyword evidence="6" id="KW-0411">Iron-sulfur</keyword>
<comment type="caution">
    <text evidence="8">The sequence shown here is derived from an EMBL/GenBank/DDBJ whole genome shotgun (WGS) entry which is preliminary data.</text>
</comment>
<accession>A0A2G9YBJ6</accession>
<dbReference type="InterPro" id="IPR040084">
    <property type="entry name" value="GTPase_Obg"/>
</dbReference>
<protein>
    <submittedName>
        <fullName evidence="8">Radical SAM protein</fullName>
    </submittedName>
</protein>
<organism evidence="8 9">
    <name type="scientific">bacterium (Candidatus Ratteibacteria) CG23_combo_of_CG06-09_8_20_14_all_48_7</name>
    <dbReference type="NCBI Taxonomy" id="2014292"/>
    <lineage>
        <taxon>Bacteria</taxon>
        <taxon>Candidatus Ratteibacteria</taxon>
    </lineage>
</organism>
<dbReference type="Pfam" id="PF04055">
    <property type="entry name" value="Radical_SAM"/>
    <property type="match status" value="1"/>
</dbReference>
<dbReference type="InterPro" id="IPR007197">
    <property type="entry name" value="rSAM"/>
</dbReference>
<feature type="domain" description="Radical SAM core" evidence="7">
    <location>
        <begin position="13"/>
        <end position="169"/>
    </location>
</feature>
<sequence>MRHIFGPVPSRRLGFSLGIDIIPAKTCTLNCVYCQLGPTACPTLKRKPYVTTKTILAEITTVLKDNPAIDYLTFSGSGEPTLNSEIGKMIQKVKKITTIPVTVLTNGTLLYIPEVRRSLMDADVVLPSLDAASEPVFRRINRPHPNLNLELIIEGLRRFGKEYRGKIWL</sequence>
<dbReference type="GO" id="GO:0051539">
    <property type="term" value="F:4 iron, 4 sulfur cluster binding"/>
    <property type="evidence" value="ECO:0007669"/>
    <property type="project" value="UniProtKB-KW"/>
</dbReference>
<dbReference type="PROSITE" id="PS51918">
    <property type="entry name" value="RADICAL_SAM"/>
    <property type="match status" value="1"/>
</dbReference>
<evidence type="ECO:0000313" key="9">
    <source>
        <dbReference type="Proteomes" id="UP000230392"/>
    </source>
</evidence>
<evidence type="ECO:0000256" key="1">
    <source>
        <dbReference type="ARBA" id="ARBA00001966"/>
    </source>
</evidence>
<dbReference type="EMBL" id="PCRF01000054">
    <property type="protein sequence ID" value="PIP16595.1"/>
    <property type="molecule type" value="Genomic_DNA"/>
</dbReference>
<dbReference type="GO" id="GO:0046872">
    <property type="term" value="F:metal ion binding"/>
    <property type="evidence" value="ECO:0007669"/>
    <property type="project" value="UniProtKB-KW"/>
</dbReference>
<dbReference type="SFLD" id="SFLDS00029">
    <property type="entry name" value="Radical_SAM"/>
    <property type="match status" value="1"/>
</dbReference>
<evidence type="ECO:0000256" key="6">
    <source>
        <dbReference type="ARBA" id="ARBA00023014"/>
    </source>
</evidence>
<dbReference type="InterPro" id="IPR058240">
    <property type="entry name" value="rSAM_sf"/>
</dbReference>
<dbReference type="SFLD" id="SFLDG01083">
    <property type="entry name" value="Uncharacterised_Radical_SAM_Su"/>
    <property type="match status" value="1"/>
</dbReference>
<dbReference type="Proteomes" id="UP000230392">
    <property type="component" value="Unassembled WGS sequence"/>
</dbReference>
<keyword evidence="4" id="KW-0479">Metal-binding</keyword>
<dbReference type="PANTHER" id="PTHR43787">
    <property type="entry name" value="FEMO COFACTOR BIOSYNTHESIS PROTEIN NIFB-RELATED"/>
    <property type="match status" value="1"/>
</dbReference>
<feature type="non-terminal residue" evidence="8">
    <location>
        <position position="169"/>
    </location>
</feature>
<proteinExistence type="predicted"/>
<evidence type="ECO:0000259" key="7">
    <source>
        <dbReference type="PROSITE" id="PS51918"/>
    </source>
</evidence>
<dbReference type="CDD" id="cd01335">
    <property type="entry name" value="Radical_SAM"/>
    <property type="match status" value="1"/>
</dbReference>
<keyword evidence="2" id="KW-0004">4Fe-4S</keyword>
<gene>
    <name evidence="8" type="ORF">COX46_01240</name>
</gene>
<dbReference type="PANTHER" id="PTHR43787:SF11">
    <property type="entry name" value="UPF0026 PROTEIN SLR1464"/>
    <property type="match status" value="1"/>
</dbReference>
<dbReference type="GO" id="GO:0003824">
    <property type="term" value="F:catalytic activity"/>
    <property type="evidence" value="ECO:0007669"/>
    <property type="project" value="InterPro"/>
</dbReference>
<keyword evidence="3" id="KW-0949">S-adenosyl-L-methionine</keyword>
<evidence type="ECO:0000256" key="4">
    <source>
        <dbReference type="ARBA" id="ARBA00022723"/>
    </source>
</evidence>
<reference evidence="8 9" key="1">
    <citation type="submission" date="2017-09" db="EMBL/GenBank/DDBJ databases">
        <title>Depth-based differentiation of microbial function through sediment-hosted aquifers and enrichment of novel symbionts in the deep terrestrial subsurface.</title>
        <authorList>
            <person name="Probst A.J."/>
            <person name="Ladd B."/>
            <person name="Jarett J.K."/>
            <person name="Geller-Mcgrath D.E."/>
            <person name="Sieber C.M."/>
            <person name="Emerson J.B."/>
            <person name="Anantharaman K."/>
            <person name="Thomas B.C."/>
            <person name="Malmstrom R."/>
            <person name="Stieglmeier M."/>
            <person name="Klingl A."/>
            <person name="Woyke T."/>
            <person name="Ryan C.M."/>
            <person name="Banfield J.F."/>
        </authorList>
    </citation>
    <scope>NUCLEOTIDE SEQUENCE [LARGE SCALE GENOMIC DNA]</scope>
    <source>
        <strain evidence="8">CG23_combo_of_CG06-09_8_20_14_all_48_7</strain>
    </source>
</reference>
<evidence type="ECO:0000256" key="2">
    <source>
        <dbReference type="ARBA" id="ARBA00022485"/>
    </source>
</evidence>
<dbReference type="Gene3D" id="3.20.20.70">
    <property type="entry name" value="Aldolase class I"/>
    <property type="match status" value="1"/>
</dbReference>
<evidence type="ECO:0000256" key="3">
    <source>
        <dbReference type="ARBA" id="ARBA00022691"/>
    </source>
</evidence>
<evidence type="ECO:0000313" key="8">
    <source>
        <dbReference type="EMBL" id="PIP16595.1"/>
    </source>
</evidence>
<name>A0A2G9YBJ6_9BACT</name>
<dbReference type="InterPro" id="IPR013785">
    <property type="entry name" value="Aldolase_TIM"/>
</dbReference>
<comment type="cofactor">
    <cofactor evidence="1">
        <name>[4Fe-4S] cluster</name>
        <dbReference type="ChEBI" id="CHEBI:49883"/>
    </cofactor>
</comment>
<dbReference type="AlphaFoldDB" id="A0A2G9YBJ6"/>
<keyword evidence="5" id="KW-0408">Iron</keyword>